<feature type="transmembrane region" description="Helical" evidence="1">
    <location>
        <begin position="29"/>
        <end position="46"/>
    </location>
</feature>
<sequence length="135" mass="14433">MLMEILQIVGLGLAVTFIVLLLKEKNQVFALLVTLVAGIVILLMMIDQIQRVMNMLTGMAQSAHLNNVYVATILKIIGIAYISEFGAQIARDAGQASMAGKIELAGKLIILVLAIPILTAIVETIMNLMPQMGGG</sequence>
<gene>
    <name evidence="2" type="primary">spoIIIAD</name>
    <name evidence="2" type="ORF">ACFP7A_11820</name>
</gene>
<protein>
    <submittedName>
        <fullName evidence="2">Stage III sporulation protein AD</fullName>
    </submittedName>
</protein>
<proteinExistence type="predicted"/>
<dbReference type="InterPro" id="IPR025664">
    <property type="entry name" value="Spore_III_AC/AD"/>
</dbReference>
<accession>A0ABW1WFE7</accession>
<feature type="transmembrane region" description="Helical" evidence="1">
    <location>
        <begin position="108"/>
        <end position="129"/>
    </location>
</feature>
<dbReference type="EMBL" id="JBHSTQ010000012">
    <property type="protein sequence ID" value="MFC6387293.1"/>
    <property type="molecule type" value="Genomic_DNA"/>
</dbReference>
<evidence type="ECO:0000256" key="1">
    <source>
        <dbReference type="SAM" id="Phobius"/>
    </source>
</evidence>
<keyword evidence="1" id="KW-1133">Transmembrane helix</keyword>
<dbReference type="RefSeq" id="WP_253076891.1">
    <property type="nucleotide sequence ID" value="NZ_JAMXWN010000012.1"/>
</dbReference>
<dbReference type="InterPro" id="IPR014211">
    <property type="entry name" value="Spore_III_AD"/>
</dbReference>
<name>A0ABW1WFE7_9BACL</name>
<keyword evidence="1" id="KW-0812">Transmembrane</keyword>
<organism evidence="2 3">
    <name type="scientific">Sporolactobacillus kofuensis</name>
    <dbReference type="NCBI Taxonomy" id="269672"/>
    <lineage>
        <taxon>Bacteria</taxon>
        <taxon>Bacillati</taxon>
        <taxon>Bacillota</taxon>
        <taxon>Bacilli</taxon>
        <taxon>Bacillales</taxon>
        <taxon>Sporolactobacillaceae</taxon>
        <taxon>Sporolactobacillus</taxon>
    </lineage>
</organism>
<comment type="caution">
    <text evidence="2">The sequence shown here is derived from an EMBL/GenBank/DDBJ whole genome shotgun (WGS) entry which is preliminary data.</text>
</comment>
<evidence type="ECO:0000313" key="3">
    <source>
        <dbReference type="Proteomes" id="UP001596267"/>
    </source>
</evidence>
<dbReference type="Proteomes" id="UP001596267">
    <property type="component" value="Unassembled WGS sequence"/>
</dbReference>
<keyword evidence="3" id="KW-1185">Reference proteome</keyword>
<evidence type="ECO:0000313" key="2">
    <source>
        <dbReference type="EMBL" id="MFC6387293.1"/>
    </source>
</evidence>
<feature type="transmembrane region" description="Helical" evidence="1">
    <location>
        <begin position="66"/>
        <end position="87"/>
    </location>
</feature>
<keyword evidence="1" id="KW-0472">Membrane</keyword>
<dbReference type="NCBIfam" id="TIGR02849">
    <property type="entry name" value="spore_III_AD"/>
    <property type="match status" value="1"/>
</dbReference>
<dbReference type="Pfam" id="PF06686">
    <property type="entry name" value="SpoIIIAC"/>
    <property type="match status" value="2"/>
</dbReference>
<feature type="transmembrane region" description="Helical" evidence="1">
    <location>
        <begin position="6"/>
        <end position="22"/>
    </location>
</feature>
<reference evidence="3" key="1">
    <citation type="journal article" date="2019" name="Int. J. Syst. Evol. Microbiol.">
        <title>The Global Catalogue of Microorganisms (GCM) 10K type strain sequencing project: providing services to taxonomists for standard genome sequencing and annotation.</title>
        <authorList>
            <consortium name="The Broad Institute Genomics Platform"/>
            <consortium name="The Broad Institute Genome Sequencing Center for Infectious Disease"/>
            <person name="Wu L."/>
            <person name="Ma J."/>
        </authorList>
    </citation>
    <scope>NUCLEOTIDE SEQUENCE [LARGE SCALE GENOMIC DNA]</scope>
    <source>
        <strain evidence="3">CCUG 42001</strain>
    </source>
</reference>